<gene>
    <name evidence="2" type="ORF">NC653_017445</name>
</gene>
<comment type="caution">
    <text evidence="2">The sequence shown here is derived from an EMBL/GenBank/DDBJ whole genome shotgun (WGS) entry which is preliminary data.</text>
</comment>
<evidence type="ECO:0000256" key="1">
    <source>
        <dbReference type="SAM" id="Phobius"/>
    </source>
</evidence>
<keyword evidence="3" id="KW-1185">Reference proteome</keyword>
<keyword evidence="1" id="KW-1133">Transmembrane helix</keyword>
<evidence type="ECO:0000313" key="3">
    <source>
        <dbReference type="Proteomes" id="UP001164929"/>
    </source>
</evidence>
<keyword evidence="1" id="KW-0812">Transmembrane</keyword>
<dbReference type="AlphaFoldDB" id="A0AAD6W0Y9"/>
<reference evidence="2" key="1">
    <citation type="journal article" date="2023" name="Mol. Ecol. Resour.">
        <title>Chromosome-level genome assembly of a triploid poplar Populus alba 'Berolinensis'.</title>
        <authorList>
            <person name="Chen S."/>
            <person name="Yu Y."/>
            <person name="Wang X."/>
            <person name="Wang S."/>
            <person name="Zhang T."/>
            <person name="Zhou Y."/>
            <person name="He R."/>
            <person name="Meng N."/>
            <person name="Wang Y."/>
            <person name="Liu W."/>
            <person name="Liu Z."/>
            <person name="Liu J."/>
            <person name="Guo Q."/>
            <person name="Huang H."/>
            <person name="Sederoff R.R."/>
            <person name="Wang G."/>
            <person name="Qu G."/>
            <person name="Chen S."/>
        </authorList>
    </citation>
    <scope>NUCLEOTIDE SEQUENCE</scope>
    <source>
        <strain evidence="2">SC-2020</strain>
    </source>
</reference>
<dbReference type="Proteomes" id="UP001164929">
    <property type="component" value="Chromosome 6"/>
</dbReference>
<name>A0AAD6W0Y9_9ROSI</name>
<accession>A0AAD6W0Y9</accession>
<dbReference type="EMBL" id="JAQIZT010000006">
    <property type="protein sequence ID" value="KAJ6994636.1"/>
    <property type="molecule type" value="Genomic_DNA"/>
</dbReference>
<protein>
    <submittedName>
        <fullName evidence="2">Uncharacterized protein</fullName>
    </submittedName>
</protein>
<feature type="transmembrane region" description="Helical" evidence="1">
    <location>
        <begin position="20"/>
        <end position="45"/>
    </location>
</feature>
<evidence type="ECO:0000313" key="2">
    <source>
        <dbReference type="EMBL" id="KAJ6994636.1"/>
    </source>
</evidence>
<proteinExistence type="predicted"/>
<organism evidence="2 3">
    <name type="scientific">Populus alba x Populus x berolinensis</name>
    <dbReference type="NCBI Taxonomy" id="444605"/>
    <lineage>
        <taxon>Eukaryota</taxon>
        <taxon>Viridiplantae</taxon>
        <taxon>Streptophyta</taxon>
        <taxon>Embryophyta</taxon>
        <taxon>Tracheophyta</taxon>
        <taxon>Spermatophyta</taxon>
        <taxon>Magnoliopsida</taxon>
        <taxon>eudicotyledons</taxon>
        <taxon>Gunneridae</taxon>
        <taxon>Pentapetalae</taxon>
        <taxon>rosids</taxon>
        <taxon>fabids</taxon>
        <taxon>Malpighiales</taxon>
        <taxon>Salicaceae</taxon>
        <taxon>Saliceae</taxon>
        <taxon>Populus</taxon>
    </lineage>
</organism>
<keyword evidence="1" id="KW-0472">Membrane</keyword>
<sequence>MGFDYVVCVFWSPFLYFVPLIILIFSSICWTVQAFLGFLVCFCGVSCL</sequence>